<dbReference type="PANTHER" id="PTHR30055">
    <property type="entry name" value="HTH-TYPE TRANSCRIPTIONAL REGULATOR RUTR"/>
    <property type="match status" value="1"/>
</dbReference>
<dbReference type="EMBL" id="JBHSQS010000005">
    <property type="protein sequence ID" value="MFC5923883.1"/>
    <property type="molecule type" value="Genomic_DNA"/>
</dbReference>
<name>A0ABW1H4K9_9ACTN</name>
<dbReference type="Gene3D" id="1.10.357.10">
    <property type="entry name" value="Tetracycline Repressor, domain 2"/>
    <property type="match status" value="1"/>
</dbReference>
<evidence type="ECO:0000256" key="1">
    <source>
        <dbReference type="ARBA" id="ARBA00023125"/>
    </source>
</evidence>
<keyword evidence="5" id="KW-1185">Reference proteome</keyword>
<evidence type="ECO:0000313" key="4">
    <source>
        <dbReference type="EMBL" id="MFC5923883.1"/>
    </source>
</evidence>
<dbReference type="RefSeq" id="WP_377509407.1">
    <property type="nucleotide sequence ID" value="NZ_JBHSQS010000005.1"/>
</dbReference>
<keyword evidence="1 2" id="KW-0238">DNA-binding</keyword>
<dbReference type="InterPro" id="IPR050109">
    <property type="entry name" value="HTH-type_TetR-like_transc_reg"/>
</dbReference>
<dbReference type="Proteomes" id="UP001596226">
    <property type="component" value="Unassembled WGS sequence"/>
</dbReference>
<dbReference type="PROSITE" id="PS50977">
    <property type="entry name" value="HTH_TETR_2"/>
    <property type="match status" value="1"/>
</dbReference>
<dbReference type="InterPro" id="IPR009057">
    <property type="entry name" value="Homeodomain-like_sf"/>
</dbReference>
<dbReference type="SUPFAM" id="SSF46689">
    <property type="entry name" value="Homeodomain-like"/>
    <property type="match status" value="1"/>
</dbReference>
<evidence type="ECO:0000256" key="2">
    <source>
        <dbReference type="PROSITE-ProRule" id="PRU00335"/>
    </source>
</evidence>
<feature type="DNA-binding region" description="H-T-H motif" evidence="2">
    <location>
        <begin position="29"/>
        <end position="48"/>
    </location>
</feature>
<evidence type="ECO:0000313" key="5">
    <source>
        <dbReference type="Proteomes" id="UP001596226"/>
    </source>
</evidence>
<sequence length="180" mass="18870">MRSTAEARRVTVLNAAVSAFARTGFHATPVTAVAASAGISEAYVFRLFAGKLGLFVAAAGACFERIVEALEAGAERADGTSPQEVLDAMGGAYAELIADRDLLLFQVQAQAVTDIPEIGEAVRAGYGRVATFVQDRSGASDGQVQQFFAYGQLCHLIVTAGLESVPEPWARALTAGIRHP</sequence>
<dbReference type="PRINTS" id="PR00455">
    <property type="entry name" value="HTHTETR"/>
</dbReference>
<evidence type="ECO:0000259" key="3">
    <source>
        <dbReference type="PROSITE" id="PS50977"/>
    </source>
</evidence>
<gene>
    <name evidence="4" type="ORF">ACFQGL_11085</name>
</gene>
<protein>
    <submittedName>
        <fullName evidence="4">TetR/AcrR family transcriptional regulator</fullName>
    </submittedName>
</protein>
<reference evidence="5" key="1">
    <citation type="journal article" date="2019" name="Int. J. Syst. Evol. Microbiol.">
        <title>The Global Catalogue of Microorganisms (GCM) 10K type strain sequencing project: providing services to taxonomists for standard genome sequencing and annotation.</title>
        <authorList>
            <consortium name="The Broad Institute Genomics Platform"/>
            <consortium name="The Broad Institute Genome Sequencing Center for Infectious Disease"/>
            <person name="Wu L."/>
            <person name="Ma J."/>
        </authorList>
    </citation>
    <scope>NUCLEOTIDE SEQUENCE [LARGE SCALE GENOMIC DNA]</scope>
    <source>
        <strain evidence="5">CGMCC 4.7144</strain>
    </source>
</reference>
<proteinExistence type="predicted"/>
<comment type="caution">
    <text evidence="4">The sequence shown here is derived from an EMBL/GenBank/DDBJ whole genome shotgun (WGS) entry which is preliminary data.</text>
</comment>
<dbReference type="PANTHER" id="PTHR30055:SF146">
    <property type="entry name" value="HTH-TYPE TRANSCRIPTIONAL DUAL REGULATOR CECR"/>
    <property type="match status" value="1"/>
</dbReference>
<feature type="domain" description="HTH tetR-type" evidence="3">
    <location>
        <begin position="6"/>
        <end position="66"/>
    </location>
</feature>
<dbReference type="InterPro" id="IPR001647">
    <property type="entry name" value="HTH_TetR"/>
</dbReference>
<dbReference type="Pfam" id="PF00440">
    <property type="entry name" value="TetR_N"/>
    <property type="match status" value="1"/>
</dbReference>
<organism evidence="4 5">
    <name type="scientific">Micromonospora vulcania</name>
    <dbReference type="NCBI Taxonomy" id="1441873"/>
    <lineage>
        <taxon>Bacteria</taxon>
        <taxon>Bacillati</taxon>
        <taxon>Actinomycetota</taxon>
        <taxon>Actinomycetes</taxon>
        <taxon>Micromonosporales</taxon>
        <taxon>Micromonosporaceae</taxon>
        <taxon>Micromonospora</taxon>
    </lineage>
</organism>
<accession>A0ABW1H4K9</accession>